<evidence type="ECO:0000256" key="5">
    <source>
        <dbReference type="ARBA" id="ARBA00006003"/>
    </source>
</evidence>
<evidence type="ECO:0000256" key="24">
    <source>
        <dbReference type="ARBA" id="ARBA00042448"/>
    </source>
</evidence>
<evidence type="ECO:0000256" key="9">
    <source>
        <dbReference type="ARBA" id="ARBA00022692"/>
    </source>
</evidence>
<dbReference type="FunFam" id="3.90.1480.20:FF:000002">
    <property type="entry name" value="CMP-N-acetylneuraminate-beta-galactosamide- alpha-2,3-sialyltransferase 2"/>
    <property type="match status" value="1"/>
</dbReference>
<feature type="transmembrane region" description="Helical" evidence="40">
    <location>
        <begin position="7"/>
        <end position="28"/>
    </location>
</feature>
<comment type="subcellular location">
    <subcellularLocation>
        <location evidence="1">Golgi apparatus</location>
        <location evidence="1">Golgi stack membrane</location>
        <topology evidence="1">Single-pass type II membrane protein</topology>
    </subcellularLocation>
    <subcellularLocation>
        <location evidence="2">Secreted</location>
    </subcellularLocation>
</comment>
<keyword evidence="11 40" id="KW-1133">Transmembrane helix</keyword>
<evidence type="ECO:0000256" key="3">
    <source>
        <dbReference type="ARBA" id="ARBA00004922"/>
    </source>
</evidence>
<feature type="binding site" evidence="38">
    <location>
        <position position="291"/>
    </location>
    <ligand>
        <name>substrate</name>
    </ligand>
</feature>
<feature type="binding site" evidence="38">
    <location>
        <position position="306"/>
    </location>
    <ligand>
        <name>substrate</name>
    </ligand>
</feature>
<dbReference type="InterPro" id="IPR012163">
    <property type="entry name" value="Sialyl_trans"/>
</dbReference>
<evidence type="ECO:0000256" key="30">
    <source>
        <dbReference type="ARBA" id="ARBA00043816"/>
    </source>
</evidence>
<dbReference type="EC" id="2.4.3.2" evidence="18"/>
<keyword evidence="12" id="KW-0333">Golgi apparatus</keyword>
<feature type="binding site" evidence="38">
    <location>
        <position position="98"/>
    </location>
    <ligand>
        <name>substrate</name>
    </ligand>
</feature>
<evidence type="ECO:0000313" key="42">
    <source>
        <dbReference type="Proteomes" id="UP000694546"/>
    </source>
</evidence>
<evidence type="ECO:0000256" key="25">
    <source>
        <dbReference type="ARBA" id="ARBA00042682"/>
    </source>
</evidence>
<comment type="pathway">
    <text evidence="3">Protein modification; protein glycosylation.</text>
</comment>
<keyword evidence="15" id="KW-1015">Disulfide bond</keyword>
<dbReference type="PANTHER" id="PTHR46032:SF6">
    <property type="entry name" value="CMP-N-ACETYLNEURAMINATE-BETA-GALACTOSAMIDE-ALPHA-2,3-SIALYLTRANSFERASE 1"/>
    <property type="match status" value="1"/>
</dbReference>
<evidence type="ECO:0000256" key="10">
    <source>
        <dbReference type="ARBA" id="ARBA00022968"/>
    </source>
</evidence>
<dbReference type="InterPro" id="IPR001675">
    <property type="entry name" value="Glyco_trans_29"/>
</dbReference>
<evidence type="ECO:0000256" key="22">
    <source>
        <dbReference type="ARBA" id="ARBA00041997"/>
    </source>
</evidence>
<dbReference type="Ensembl" id="ENSGMOT00000000959.2">
    <property type="protein sequence ID" value="ENSGMOP00000000924.2"/>
    <property type="gene ID" value="ENSGMOG00000000900.2"/>
</dbReference>
<dbReference type="InterPro" id="IPR038578">
    <property type="entry name" value="GT29-like_sf"/>
</dbReference>
<evidence type="ECO:0000256" key="1">
    <source>
        <dbReference type="ARBA" id="ARBA00004447"/>
    </source>
</evidence>
<dbReference type="Gene3D" id="3.90.1480.20">
    <property type="entry name" value="Glycosyl transferase family 29"/>
    <property type="match status" value="1"/>
</dbReference>
<evidence type="ECO:0000256" key="33">
    <source>
        <dbReference type="ARBA" id="ARBA00062545"/>
    </source>
</evidence>
<dbReference type="PIRSF" id="PIRSF005557">
    <property type="entry name" value="Sialyl_trans"/>
    <property type="match status" value="1"/>
</dbReference>
<dbReference type="OMA" id="FAIHICD"/>
<evidence type="ECO:0000256" key="11">
    <source>
        <dbReference type="ARBA" id="ARBA00022989"/>
    </source>
</evidence>
<evidence type="ECO:0000256" key="28">
    <source>
        <dbReference type="ARBA" id="ARBA00043673"/>
    </source>
</evidence>
<keyword evidence="6" id="KW-0964">Secreted</keyword>
<evidence type="ECO:0000256" key="36">
    <source>
        <dbReference type="ARBA" id="ARBA00081332"/>
    </source>
</evidence>
<proteinExistence type="inferred from homology"/>
<evidence type="ECO:0000256" key="2">
    <source>
        <dbReference type="ARBA" id="ARBA00004613"/>
    </source>
</evidence>
<keyword evidence="7" id="KW-0328">Glycosyltransferase</keyword>
<feature type="binding site" evidence="38">
    <location>
        <position position="258"/>
    </location>
    <ligand>
        <name>substrate</name>
    </ligand>
</feature>
<evidence type="ECO:0000256" key="6">
    <source>
        <dbReference type="ARBA" id="ARBA00022525"/>
    </source>
</evidence>
<dbReference type="OrthoDB" id="10264956at2759"/>
<evidence type="ECO:0000256" key="14">
    <source>
        <dbReference type="ARBA" id="ARBA00023136"/>
    </source>
</evidence>
<accession>A0A8C4YY43</accession>
<keyword evidence="42" id="KW-1185">Reference proteome</keyword>
<dbReference type="AlphaFoldDB" id="A0A8C4YY43"/>
<evidence type="ECO:0000256" key="35">
    <source>
        <dbReference type="ARBA" id="ARBA00081228"/>
    </source>
</evidence>
<evidence type="ECO:0000256" key="7">
    <source>
        <dbReference type="ARBA" id="ARBA00022676"/>
    </source>
</evidence>
<evidence type="ECO:0000256" key="26">
    <source>
        <dbReference type="ARBA" id="ARBA00042990"/>
    </source>
</evidence>
<dbReference type="PANTHER" id="PTHR46032">
    <property type="entry name" value="ALPHA-2,3-SIALYLTRANSFERASE ST3GAL I ISOFORM X1"/>
    <property type="match status" value="1"/>
</dbReference>
<feature type="binding site" evidence="38">
    <location>
        <position position="262"/>
    </location>
    <ligand>
        <name>substrate</name>
    </ligand>
</feature>
<feature type="binding site" evidence="38">
    <location>
        <position position="282"/>
    </location>
    <ligand>
        <name>substrate</name>
    </ligand>
</feature>
<feature type="binding site" evidence="38">
    <location>
        <position position="162"/>
    </location>
    <ligand>
        <name>substrate</name>
    </ligand>
</feature>
<dbReference type="RefSeq" id="XP_030203455.1">
    <property type="nucleotide sequence ID" value="XM_030347595.1"/>
</dbReference>
<comment type="subunit">
    <text evidence="33">Homodimer; disulfide-linked. Homodimer formation occurs in the endoplasmic reticulum.</text>
</comment>
<evidence type="ECO:0000313" key="41">
    <source>
        <dbReference type="Ensembl" id="ENSGMOP00000000924.2"/>
    </source>
</evidence>
<dbReference type="GO" id="GO:0003836">
    <property type="term" value="F:beta-galactoside (CMP) alpha-2,3-sialyltransferase activity"/>
    <property type="evidence" value="ECO:0007669"/>
    <property type="project" value="UniProtKB-EC"/>
</dbReference>
<evidence type="ECO:0000256" key="8">
    <source>
        <dbReference type="ARBA" id="ARBA00022679"/>
    </source>
</evidence>
<dbReference type="Pfam" id="PF00777">
    <property type="entry name" value="Glyco_transf_29"/>
    <property type="match status" value="1"/>
</dbReference>
<evidence type="ECO:0000256" key="37">
    <source>
        <dbReference type="ARBA" id="ARBA00082805"/>
    </source>
</evidence>
<dbReference type="CDD" id="cd23966">
    <property type="entry name" value="GT29_ST3GAL1_2"/>
    <property type="match status" value="1"/>
</dbReference>
<evidence type="ECO:0000256" key="40">
    <source>
        <dbReference type="SAM" id="Phobius"/>
    </source>
</evidence>
<dbReference type="KEGG" id="gmh:115535967"/>
<dbReference type="GO" id="GO:0047288">
    <property type="term" value="F:beta-D-galactosyl-(1-&gt;3)-N-acetyl-beta-D-galactosaminide alpha-2,3- sialyltransferase"/>
    <property type="evidence" value="ECO:0007669"/>
    <property type="project" value="UniProtKB-EC"/>
</dbReference>
<dbReference type="RefSeq" id="XP_030203454.1">
    <property type="nucleotide sequence ID" value="XM_030347594.1"/>
</dbReference>
<dbReference type="Proteomes" id="UP000694546">
    <property type="component" value="Chromosome 22"/>
</dbReference>
<evidence type="ECO:0000256" key="20">
    <source>
        <dbReference type="ARBA" id="ARBA00040101"/>
    </source>
</evidence>
<evidence type="ECO:0000256" key="23">
    <source>
        <dbReference type="ARBA" id="ARBA00042022"/>
    </source>
</evidence>
<dbReference type="GO" id="GO:0006629">
    <property type="term" value="P:lipid metabolic process"/>
    <property type="evidence" value="ECO:0007669"/>
    <property type="project" value="UniProtKB-KW"/>
</dbReference>
<keyword evidence="14 40" id="KW-0472">Membrane</keyword>
<comment type="catalytic activity">
    <reaction evidence="32">
        <text>a globoside GalGb4Cer + CMP-N-acetyl-beta-neuraminate = a globoside MSGG + CMP + H(+)</text>
        <dbReference type="Rhea" id="RHEA:65372"/>
        <dbReference type="ChEBI" id="CHEBI:15378"/>
        <dbReference type="ChEBI" id="CHEBI:57812"/>
        <dbReference type="ChEBI" id="CHEBI:60377"/>
        <dbReference type="ChEBI" id="CHEBI:140623"/>
        <dbReference type="ChEBI" id="CHEBI:140691"/>
    </reaction>
    <physiologicalReaction direction="left-to-right" evidence="32">
        <dbReference type="Rhea" id="RHEA:65373"/>
    </physiologicalReaction>
</comment>
<organism evidence="41 42">
    <name type="scientific">Gadus morhua</name>
    <name type="common">Atlantic cod</name>
    <dbReference type="NCBI Taxonomy" id="8049"/>
    <lineage>
        <taxon>Eukaryota</taxon>
        <taxon>Metazoa</taxon>
        <taxon>Chordata</taxon>
        <taxon>Craniata</taxon>
        <taxon>Vertebrata</taxon>
        <taxon>Euteleostomi</taxon>
        <taxon>Actinopterygii</taxon>
        <taxon>Neopterygii</taxon>
        <taxon>Teleostei</taxon>
        <taxon>Neoteleostei</taxon>
        <taxon>Acanthomorphata</taxon>
        <taxon>Zeiogadaria</taxon>
        <taxon>Gadariae</taxon>
        <taxon>Gadiformes</taxon>
        <taxon>Gadoidei</taxon>
        <taxon>Gadidae</taxon>
        <taxon>Gadus</taxon>
    </lineage>
</organism>
<comment type="catalytic activity">
    <reaction evidence="28">
        <text>a ganglioside GA1 (d18:1(4E)) + CMP-N-acetyl-beta-neuraminate = a ganglioside GM1b (d18:1(4E)) + CMP + H(+)</text>
        <dbReference type="Rhea" id="RHEA:47560"/>
        <dbReference type="ChEBI" id="CHEBI:15378"/>
        <dbReference type="ChEBI" id="CHEBI:27938"/>
        <dbReference type="ChEBI" id="CHEBI:57812"/>
        <dbReference type="ChEBI" id="CHEBI:60377"/>
        <dbReference type="ChEBI" id="CHEBI:78568"/>
    </reaction>
    <physiologicalReaction direction="left-to-right" evidence="28">
        <dbReference type="Rhea" id="RHEA:47561"/>
    </physiologicalReaction>
</comment>
<feature type="disulfide bond" evidence="39">
    <location>
        <begin position="134"/>
        <end position="273"/>
    </location>
</feature>
<gene>
    <name evidence="41" type="primary">LOC115535967</name>
</gene>
<protein>
    <recommendedName>
        <fullName evidence="20">CMP-N-acetylneuraminate-beta-galactosamide-alpha-2,3-sialyltransferase 1</fullName>
        <ecNumber evidence="18">2.4.3.2</ecNumber>
        <ecNumber evidence="19">2.4.3.4</ecNumber>
    </recommendedName>
    <alternativeName>
        <fullName evidence="34">CMP-N-acetylneuraminate-beta-galactosamide-alpha-2,3-sialyltransferase 2</fullName>
    </alternativeName>
    <alternativeName>
        <fullName evidence="27">Gal-NAc6S</fullName>
    </alternativeName>
    <alternativeName>
        <fullName evidence="24">Gal-beta-1,3-GalNAc-alpha-2,3-sialyltransferase</fullName>
    </alternativeName>
    <alternativeName>
        <fullName evidence="26">Monosialoganglioside sialyltransferase</fullName>
    </alternativeName>
    <alternativeName>
        <fullName evidence="22">ST3Gal I</fullName>
    </alternativeName>
    <alternativeName>
        <fullName evidence="35">ST3Gal II</fullName>
    </alternativeName>
    <alternativeName>
        <fullName evidence="23">ST3GalA.1</fullName>
    </alternativeName>
    <alternativeName>
        <fullName evidence="36">ST3GalA.2</fullName>
    </alternativeName>
    <alternativeName>
        <fullName evidence="21">ST3O</fullName>
    </alternativeName>
    <alternativeName>
        <fullName evidence="25">Sialyltransferase 4A</fullName>
    </alternativeName>
    <alternativeName>
        <fullName evidence="37">Sialyltransferase 4B</fullName>
    </alternativeName>
</protein>
<evidence type="ECO:0000256" key="12">
    <source>
        <dbReference type="ARBA" id="ARBA00023034"/>
    </source>
</evidence>
<evidence type="ECO:0000256" key="32">
    <source>
        <dbReference type="ARBA" id="ARBA00052027"/>
    </source>
</evidence>
<comment type="catalytic activity">
    <reaction evidence="17">
        <text>a beta-D-galactosyl-(1-&gt;3)-N-acetyl-alpha-D-galactosaminyl derivative + CMP-N-acetyl-beta-neuraminate = an N-acetyl-alpha-neuraminyl-(2-&gt;3)-beta-D-galactosyl-(1-&gt;3)-N-acetyl-alpha-D-galactosaminyl derivative + CMP + H(+)</text>
        <dbReference type="Rhea" id="RHEA:21616"/>
        <dbReference type="ChEBI" id="CHEBI:15378"/>
        <dbReference type="ChEBI" id="CHEBI:57812"/>
        <dbReference type="ChEBI" id="CHEBI:60377"/>
        <dbReference type="ChEBI" id="CHEBI:133470"/>
        <dbReference type="ChEBI" id="CHEBI:139596"/>
        <dbReference type="EC" id="2.4.3.4"/>
    </reaction>
    <physiologicalReaction direction="left-to-right" evidence="17">
        <dbReference type="Rhea" id="RHEA:21617"/>
    </physiologicalReaction>
</comment>
<keyword evidence="9 40" id="KW-0812">Transmembrane</keyword>
<keyword evidence="8" id="KW-0808">Transferase</keyword>
<evidence type="ECO:0000256" key="39">
    <source>
        <dbReference type="PIRSR" id="PIRSR005557-2"/>
    </source>
</evidence>
<feature type="binding site" evidence="38">
    <location>
        <position position="222"/>
    </location>
    <ligand>
        <name>substrate</name>
    </ligand>
</feature>
<evidence type="ECO:0000256" key="19">
    <source>
        <dbReference type="ARBA" id="ARBA00039107"/>
    </source>
</evidence>
<evidence type="ECO:0000256" key="27">
    <source>
        <dbReference type="ARBA" id="ARBA00042991"/>
    </source>
</evidence>
<sequence length="330" mass="37704">MPGRRCFGIKIIVLSVLAFTTLLFIYPFPDTKLLFKQASRLLEGPSASDLCACPAQCVAETQGHQWFSERFNRSVYPLLTKENYTLPKDAFNWWMRLQSSRSGANFSHVMKEVFSMFPGESLYRDAGPDRCRSCAVVGNSGNLKGSYYGRMIDSNDLVIRMNQGPTQGFEDDVGARTTHHLMYPESAKNLDPETSLVLIPFKILDLQWLLSAFTTGHIKQTYRRVLPTIQADRAKVQIYSPVFMRYAYENWLDKHGRYPSTGFFSLMFALHICDEVSVFGYGADKRGNWDHYWEHNAGAGQYRSVHGGDHEYNITRYLATTNKIKMYVGT</sequence>
<comment type="catalytic activity">
    <reaction evidence="31">
        <text>ganglioside GM1 (d18:1(4E)/18:0) + CMP-N-acetyl-beta-neuraminate = ganglioside GD1a (18:1(4E)/18:0) + CMP + H(+)</text>
        <dbReference type="Rhea" id="RHEA:48248"/>
        <dbReference type="ChEBI" id="CHEBI:15378"/>
        <dbReference type="ChEBI" id="CHEBI:57812"/>
        <dbReference type="ChEBI" id="CHEBI:60377"/>
        <dbReference type="ChEBI" id="CHEBI:73110"/>
        <dbReference type="ChEBI" id="CHEBI:90153"/>
    </reaction>
    <physiologicalReaction direction="left-to-right" evidence="31">
        <dbReference type="Rhea" id="RHEA:48249"/>
    </physiologicalReaction>
</comment>
<evidence type="ECO:0000256" key="34">
    <source>
        <dbReference type="ARBA" id="ARBA00072809"/>
    </source>
</evidence>
<evidence type="ECO:0000256" key="21">
    <source>
        <dbReference type="ARBA" id="ARBA00041507"/>
    </source>
</evidence>
<comment type="catalytic activity">
    <reaction evidence="29">
        <text>a ganglioside GM1 (d18:1(4E)) + CMP-N-acetyl-beta-neuraminate = a ganglioside GD1a (d18:1(4E)) + CMP + H(+)</text>
        <dbReference type="Rhea" id="RHEA:18021"/>
        <dbReference type="ChEBI" id="CHEBI:15378"/>
        <dbReference type="ChEBI" id="CHEBI:57812"/>
        <dbReference type="ChEBI" id="CHEBI:60377"/>
        <dbReference type="ChEBI" id="CHEBI:77709"/>
        <dbReference type="ChEBI" id="CHEBI:78445"/>
        <dbReference type="EC" id="2.4.3.2"/>
    </reaction>
    <physiologicalReaction direction="left-to-right" evidence="29">
        <dbReference type="Rhea" id="RHEA:18022"/>
    </physiologicalReaction>
</comment>
<dbReference type="GeneID" id="115535967"/>
<keyword evidence="13" id="KW-0443">Lipid metabolism</keyword>
<name>A0A8C4YY43_GADMO</name>
<evidence type="ECO:0000256" key="17">
    <source>
        <dbReference type="ARBA" id="ARBA00036292"/>
    </source>
</evidence>
<dbReference type="EC" id="2.4.3.4" evidence="19"/>
<reference evidence="41" key="1">
    <citation type="submission" date="2025-08" db="UniProtKB">
        <authorList>
            <consortium name="Ensembl"/>
        </authorList>
    </citation>
    <scope>IDENTIFICATION</scope>
</reference>
<evidence type="ECO:0000256" key="31">
    <source>
        <dbReference type="ARBA" id="ARBA00047509"/>
    </source>
</evidence>
<evidence type="ECO:0000256" key="38">
    <source>
        <dbReference type="PIRSR" id="PIRSR005557-1"/>
    </source>
</evidence>
<keyword evidence="16" id="KW-0325">Glycoprotein</keyword>
<comment type="similarity">
    <text evidence="5">Belongs to the glycosyltransferase 29 family.</text>
</comment>
<keyword evidence="10" id="KW-0735">Signal-anchor</keyword>
<evidence type="ECO:0000256" key="29">
    <source>
        <dbReference type="ARBA" id="ARBA00043773"/>
    </source>
</evidence>
<feature type="binding site" evidence="38">
    <location>
        <position position="139"/>
    </location>
    <ligand>
        <name>substrate</name>
    </ligand>
</feature>
<dbReference type="InterPro" id="IPR051757">
    <property type="entry name" value="Beta-gal_alpha2-3_sialyltrans"/>
</dbReference>
<dbReference type="GO" id="GO:0032580">
    <property type="term" value="C:Golgi cisterna membrane"/>
    <property type="evidence" value="ECO:0007669"/>
    <property type="project" value="UniProtKB-SubCell"/>
</dbReference>
<evidence type="ECO:0000256" key="16">
    <source>
        <dbReference type="ARBA" id="ARBA00023180"/>
    </source>
</evidence>
<evidence type="ECO:0000256" key="18">
    <source>
        <dbReference type="ARBA" id="ARBA00039106"/>
    </source>
</evidence>
<reference evidence="41" key="2">
    <citation type="submission" date="2025-09" db="UniProtKB">
        <authorList>
            <consortium name="Ensembl"/>
        </authorList>
    </citation>
    <scope>IDENTIFICATION</scope>
</reference>
<comment type="catalytic activity">
    <reaction evidence="30">
        <text>a ganglioside GA1 + CMP-N-acetyl-beta-neuraminate = a ganglioside GM1b + CMP + H(+)</text>
        <dbReference type="Rhea" id="RHEA:48244"/>
        <dbReference type="ChEBI" id="CHEBI:15378"/>
        <dbReference type="ChEBI" id="CHEBI:57812"/>
        <dbReference type="ChEBI" id="CHEBI:60377"/>
        <dbReference type="ChEBI" id="CHEBI:88069"/>
        <dbReference type="ChEBI" id="CHEBI:90151"/>
    </reaction>
    <physiologicalReaction direction="left-to-right" evidence="30">
        <dbReference type="Rhea" id="RHEA:48245"/>
    </physiologicalReaction>
</comment>
<evidence type="ECO:0000256" key="4">
    <source>
        <dbReference type="ARBA" id="ARBA00004934"/>
    </source>
</evidence>
<evidence type="ECO:0000256" key="13">
    <source>
        <dbReference type="ARBA" id="ARBA00023098"/>
    </source>
</evidence>
<comment type="pathway">
    <text evidence="4">Glycolipid biosynthesis.</text>
</comment>
<evidence type="ECO:0000256" key="15">
    <source>
        <dbReference type="ARBA" id="ARBA00023157"/>
    </source>
</evidence>
<dbReference type="GO" id="GO:0005576">
    <property type="term" value="C:extracellular region"/>
    <property type="evidence" value="ECO:0007669"/>
    <property type="project" value="UniProtKB-SubCell"/>
</dbReference>
<dbReference type="GeneTree" id="ENSGT00940000154725"/>
<dbReference type="GO" id="GO:0097503">
    <property type="term" value="P:sialylation"/>
    <property type="evidence" value="ECO:0007669"/>
    <property type="project" value="TreeGrafter"/>
</dbReference>